<proteinExistence type="predicted"/>
<gene>
    <name evidence="1" type="ORF">A2573_01230</name>
</gene>
<sequence length="145" mass="16867">MERREERSLLNEINRELALNLFDWKASPYSDYYAGKIQVLLRLAKKADLTAILRVKQEALNNDDDKIRILPQDLETTPIEHWPEKDCEVFKINCLTEQMKNRSDPYVLDAYADTGRHDSSLTIYHMHHGTTASFLPSDIESIEIC</sequence>
<dbReference type="AlphaFoldDB" id="A0A1F8DIA1"/>
<dbReference type="EMBL" id="MGIL01000012">
    <property type="protein sequence ID" value="OGM88351.1"/>
    <property type="molecule type" value="Genomic_DNA"/>
</dbReference>
<evidence type="ECO:0000313" key="1">
    <source>
        <dbReference type="EMBL" id="OGM88351.1"/>
    </source>
</evidence>
<reference evidence="1 2" key="1">
    <citation type="journal article" date="2016" name="Nat. Commun.">
        <title>Thousands of microbial genomes shed light on interconnected biogeochemical processes in an aquifer system.</title>
        <authorList>
            <person name="Anantharaman K."/>
            <person name="Brown C.T."/>
            <person name="Hug L.A."/>
            <person name="Sharon I."/>
            <person name="Castelle C.J."/>
            <person name="Probst A.J."/>
            <person name="Thomas B.C."/>
            <person name="Singh A."/>
            <person name="Wilkins M.J."/>
            <person name="Karaoz U."/>
            <person name="Brodie E.L."/>
            <person name="Williams K.H."/>
            <person name="Hubbard S.S."/>
            <person name="Banfield J.F."/>
        </authorList>
    </citation>
    <scope>NUCLEOTIDE SEQUENCE [LARGE SCALE GENOMIC DNA]</scope>
</reference>
<accession>A0A1F8DIA1</accession>
<protein>
    <submittedName>
        <fullName evidence="1">Uncharacterized protein</fullName>
    </submittedName>
</protein>
<comment type="caution">
    <text evidence="1">The sequence shown here is derived from an EMBL/GenBank/DDBJ whole genome shotgun (WGS) entry which is preliminary data.</text>
</comment>
<name>A0A1F8DIA1_9BACT</name>
<organism evidence="1 2">
    <name type="scientific">Candidatus Woesebacteria bacterium RIFOXYD1_FULL_43_18</name>
    <dbReference type="NCBI Taxonomy" id="1802551"/>
    <lineage>
        <taxon>Bacteria</taxon>
        <taxon>Candidatus Woeseibacteriota</taxon>
    </lineage>
</organism>
<evidence type="ECO:0000313" key="2">
    <source>
        <dbReference type="Proteomes" id="UP000177596"/>
    </source>
</evidence>
<dbReference type="Proteomes" id="UP000177596">
    <property type="component" value="Unassembled WGS sequence"/>
</dbReference>